<evidence type="ECO:0000256" key="4">
    <source>
        <dbReference type="ARBA" id="ARBA00022692"/>
    </source>
</evidence>
<dbReference type="GO" id="GO:0005886">
    <property type="term" value="C:plasma membrane"/>
    <property type="evidence" value="ECO:0007669"/>
    <property type="project" value="TreeGrafter"/>
</dbReference>
<dbReference type="PANTHER" id="PTHR23501">
    <property type="entry name" value="MAJOR FACILITATOR SUPERFAMILY"/>
    <property type="match status" value="1"/>
</dbReference>
<keyword evidence="5 11" id="KW-1133">Transmembrane helix</keyword>
<evidence type="ECO:0000256" key="9">
    <source>
        <dbReference type="ARBA" id="ARBA00083178"/>
    </source>
</evidence>
<evidence type="ECO:0000313" key="14">
    <source>
        <dbReference type="Proteomes" id="UP000070501"/>
    </source>
</evidence>
<dbReference type="OrthoDB" id="10021397at2759"/>
<keyword evidence="14" id="KW-1185">Reference proteome</keyword>
<sequence>MTSTSASAATPGEGKMRHGSVPVHQRSEDRAANTTPLRTVDGDKNDTTTGPHASSEPSADNTGSESELAAAKDPEAGRTKMQTIVIVLALASGLFLAALDTTIITTAIPTISAQFESPLGYTWIGSAYLLTNAAVVPFWGKISDIWGRKPILLLAVAIFWVGSLLCALSVNMGMLIGARAVQGAGGGGIIVLVNICIGDLFSLRNRGLLFALMGFVWAIASAVGPVLGGVFTSQASWRWCFWVNLPISGVGFVVLYFVLSLHNPRTPLKSGLAALDWLGSLFIIGGTLMFLLGLEFGGITFPWNSAAIICLLLFGILTIGLFVAVEKWYAEYPIIPLRLFTDRSNIAIFLVSFCHAAVFMSGSYWLPLYFQAVLRATSLQSGIYLLPYMVTLSISSIFSGVYIRKTGKYIPAIVSGMVLMTLGFGLYNDYDAHSSWAKIVLYQIVAGIGVGPNFQAPLIGLQSTVEPRDVASATSTFSFIRQLATSTSVVIGGVLFQNSMENQYPMLLAELGPELANSLSGGNAAGSVNLVAALEGREGDLARDAYAVSLRNMYIFYTALSALGAFLSLFIKARVLSKEHTEHKTGLQTLRRRGDDTVAPETAGSPDPEKAEGGLATSKGVNGKGTA</sequence>
<evidence type="ECO:0000256" key="6">
    <source>
        <dbReference type="ARBA" id="ARBA00023136"/>
    </source>
</evidence>
<feature type="transmembrane region" description="Helical" evidence="11">
    <location>
        <begin position="306"/>
        <end position="325"/>
    </location>
</feature>
<keyword evidence="3" id="KW-0813">Transport</keyword>
<comment type="function">
    <text evidence="7">Efflux pump; part of the gene cluster that mediates the biosynthesis of dothistromin (DOTH), a polyketide toxin very similar in structure to the aflatoxin precursor, versicolorin B. One function of dotC may be to transport early-stage dothistromin biosynthetic intermediates from the cytoplasm into vacuoles, thereby affecting the rate of dothistromin production.</text>
</comment>
<feature type="transmembrane region" description="Helical" evidence="11">
    <location>
        <begin position="479"/>
        <end position="496"/>
    </location>
</feature>
<dbReference type="PROSITE" id="PS50850">
    <property type="entry name" value="MFS"/>
    <property type="match status" value="1"/>
</dbReference>
<dbReference type="Proteomes" id="UP000070501">
    <property type="component" value="Unassembled WGS sequence"/>
</dbReference>
<dbReference type="GO" id="GO:0022857">
    <property type="term" value="F:transmembrane transporter activity"/>
    <property type="evidence" value="ECO:0007669"/>
    <property type="project" value="InterPro"/>
</dbReference>
<keyword evidence="6 11" id="KW-0472">Membrane</keyword>
<dbReference type="InParanoid" id="A0A136JG88"/>
<evidence type="ECO:0000256" key="10">
    <source>
        <dbReference type="SAM" id="MobiDB-lite"/>
    </source>
</evidence>
<evidence type="ECO:0000256" key="3">
    <source>
        <dbReference type="ARBA" id="ARBA00022448"/>
    </source>
</evidence>
<evidence type="ECO:0000256" key="11">
    <source>
        <dbReference type="SAM" id="Phobius"/>
    </source>
</evidence>
<organism evidence="13 14">
    <name type="scientific">Microdochium bolleyi</name>
    <dbReference type="NCBI Taxonomy" id="196109"/>
    <lineage>
        <taxon>Eukaryota</taxon>
        <taxon>Fungi</taxon>
        <taxon>Dikarya</taxon>
        <taxon>Ascomycota</taxon>
        <taxon>Pezizomycotina</taxon>
        <taxon>Sordariomycetes</taxon>
        <taxon>Xylariomycetidae</taxon>
        <taxon>Xylariales</taxon>
        <taxon>Microdochiaceae</taxon>
        <taxon>Microdochium</taxon>
    </lineage>
</organism>
<dbReference type="InterPro" id="IPR020846">
    <property type="entry name" value="MFS_dom"/>
</dbReference>
<dbReference type="FunCoup" id="A0A136JG88">
    <property type="interactions" value="63"/>
</dbReference>
<feature type="transmembrane region" description="Helical" evidence="11">
    <location>
        <begin position="382"/>
        <end position="402"/>
    </location>
</feature>
<comment type="similarity">
    <text evidence="2">Belongs to the major facilitator superfamily. TCR/Tet family.</text>
</comment>
<dbReference type="InterPro" id="IPR011701">
    <property type="entry name" value="MFS"/>
</dbReference>
<evidence type="ECO:0000256" key="1">
    <source>
        <dbReference type="ARBA" id="ARBA00004128"/>
    </source>
</evidence>
<evidence type="ECO:0000313" key="13">
    <source>
        <dbReference type="EMBL" id="KXJ96128.1"/>
    </source>
</evidence>
<feature type="transmembrane region" description="Helical" evidence="11">
    <location>
        <begin position="271"/>
        <end position="294"/>
    </location>
</feature>
<dbReference type="AlphaFoldDB" id="A0A136JG88"/>
<feature type="transmembrane region" description="Helical" evidence="11">
    <location>
        <begin position="554"/>
        <end position="571"/>
    </location>
</feature>
<feature type="region of interest" description="Disordered" evidence="10">
    <location>
        <begin position="582"/>
        <end position="627"/>
    </location>
</feature>
<feature type="transmembrane region" description="Helical" evidence="11">
    <location>
        <begin position="409"/>
        <end position="427"/>
    </location>
</feature>
<dbReference type="EMBL" id="KQ964246">
    <property type="protein sequence ID" value="KXJ96128.1"/>
    <property type="molecule type" value="Genomic_DNA"/>
</dbReference>
<proteinExistence type="inferred from homology"/>
<evidence type="ECO:0000256" key="5">
    <source>
        <dbReference type="ARBA" id="ARBA00022989"/>
    </source>
</evidence>
<feature type="transmembrane region" description="Helical" evidence="11">
    <location>
        <begin position="208"/>
        <end position="227"/>
    </location>
</feature>
<feature type="compositionally biased region" description="Polar residues" evidence="10">
    <location>
        <begin position="47"/>
        <end position="65"/>
    </location>
</feature>
<dbReference type="FunFam" id="1.20.1250.20:FF:000196">
    <property type="entry name" value="MFS toxin efflux pump (AflT)"/>
    <property type="match status" value="1"/>
</dbReference>
<name>A0A136JG88_9PEZI</name>
<comment type="subcellular location">
    <subcellularLocation>
        <location evidence="1">Vacuole membrane</location>
        <topology evidence="1">Multi-pass membrane protein</topology>
    </subcellularLocation>
</comment>
<feature type="transmembrane region" description="Helical" evidence="11">
    <location>
        <begin position="84"/>
        <end position="108"/>
    </location>
</feature>
<reference evidence="14" key="1">
    <citation type="submission" date="2016-02" db="EMBL/GenBank/DDBJ databases">
        <title>Draft genome sequence of Microdochium bolleyi, a fungal endophyte of beachgrass.</title>
        <authorList>
            <consortium name="DOE Joint Genome Institute"/>
            <person name="David A.S."/>
            <person name="May G."/>
            <person name="Haridas S."/>
            <person name="Lim J."/>
            <person name="Wang M."/>
            <person name="Labutti K."/>
            <person name="Lipzen A."/>
            <person name="Barry K."/>
            <person name="Grigoriev I.V."/>
        </authorList>
    </citation>
    <scope>NUCLEOTIDE SEQUENCE [LARGE SCALE GENOMIC DNA]</scope>
    <source>
        <strain evidence="14">J235TASD1</strain>
    </source>
</reference>
<dbReference type="Pfam" id="PF07690">
    <property type="entry name" value="MFS_1"/>
    <property type="match status" value="1"/>
</dbReference>
<dbReference type="SUPFAM" id="SSF103473">
    <property type="entry name" value="MFS general substrate transporter"/>
    <property type="match status" value="2"/>
</dbReference>
<dbReference type="InterPro" id="IPR036259">
    <property type="entry name" value="MFS_trans_sf"/>
</dbReference>
<evidence type="ECO:0000259" key="12">
    <source>
        <dbReference type="PROSITE" id="PS50850"/>
    </source>
</evidence>
<protein>
    <recommendedName>
        <fullName evidence="8">Efflux pump dotC</fullName>
    </recommendedName>
    <alternativeName>
        <fullName evidence="9">Dothistromin biosynthesis protein C</fullName>
    </alternativeName>
</protein>
<evidence type="ECO:0000256" key="7">
    <source>
        <dbReference type="ARBA" id="ARBA00057269"/>
    </source>
</evidence>
<dbReference type="FunFam" id="1.20.1720.10:FF:000014">
    <property type="entry name" value="MFS drug transporter, putative"/>
    <property type="match status" value="1"/>
</dbReference>
<dbReference type="PANTHER" id="PTHR23501:SF102">
    <property type="entry name" value="DRUG TRANSPORTER, PUTATIVE (AFU_ORTHOLOGUE AFUA_3G08530)-RELATED"/>
    <property type="match status" value="1"/>
</dbReference>
<dbReference type="CDD" id="cd17502">
    <property type="entry name" value="MFS_Azr1_MDR_like"/>
    <property type="match status" value="1"/>
</dbReference>
<feature type="transmembrane region" description="Helical" evidence="11">
    <location>
        <begin position="120"/>
        <end position="139"/>
    </location>
</feature>
<accession>A0A136JG88</accession>
<feature type="transmembrane region" description="Helical" evidence="11">
    <location>
        <begin position="439"/>
        <end position="459"/>
    </location>
</feature>
<dbReference type="Gene3D" id="1.20.1250.20">
    <property type="entry name" value="MFS general substrate transporter like domains"/>
    <property type="match status" value="1"/>
</dbReference>
<feature type="transmembrane region" description="Helical" evidence="11">
    <location>
        <begin position="151"/>
        <end position="174"/>
    </location>
</feature>
<feature type="domain" description="Major facilitator superfamily (MFS) profile" evidence="12">
    <location>
        <begin position="86"/>
        <end position="576"/>
    </location>
</feature>
<feature type="region of interest" description="Disordered" evidence="10">
    <location>
        <begin position="1"/>
        <end position="74"/>
    </location>
</feature>
<keyword evidence="4 11" id="KW-0812">Transmembrane</keyword>
<feature type="transmembrane region" description="Helical" evidence="11">
    <location>
        <begin position="180"/>
        <end position="201"/>
    </location>
</feature>
<dbReference type="Gene3D" id="1.20.1720.10">
    <property type="entry name" value="Multidrug resistance protein D"/>
    <property type="match status" value="1"/>
</dbReference>
<feature type="transmembrane region" description="Helical" evidence="11">
    <location>
        <begin position="346"/>
        <end position="370"/>
    </location>
</feature>
<gene>
    <name evidence="13" type="ORF">Micbo1qcDRAFT_187740</name>
</gene>
<dbReference type="GO" id="GO:0005774">
    <property type="term" value="C:vacuolar membrane"/>
    <property type="evidence" value="ECO:0007669"/>
    <property type="project" value="UniProtKB-SubCell"/>
</dbReference>
<evidence type="ECO:0000256" key="2">
    <source>
        <dbReference type="ARBA" id="ARBA00007520"/>
    </source>
</evidence>
<evidence type="ECO:0000256" key="8">
    <source>
        <dbReference type="ARBA" id="ARBA00069956"/>
    </source>
</evidence>
<feature type="transmembrane region" description="Helical" evidence="11">
    <location>
        <begin position="239"/>
        <end position="259"/>
    </location>
</feature>